<keyword evidence="2" id="KW-1185">Reference proteome</keyword>
<organism evidence="1 2">
    <name type="scientific">Datura stramonium</name>
    <name type="common">Jimsonweed</name>
    <name type="synonym">Common thornapple</name>
    <dbReference type="NCBI Taxonomy" id="4076"/>
    <lineage>
        <taxon>Eukaryota</taxon>
        <taxon>Viridiplantae</taxon>
        <taxon>Streptophyta</taxon>
        <taxon>Embryophyta</taxon>
        <taxon>Tracheophyta</taxon>
        <taxon>Spermatophyta</taxon>
        <taxon>Magnoliopsida</taxon>
        <taxon>eudicotyledons</taxon>
        <taxon>Gunneridae</taxon>
        <taxon>Pentapetalae</taxon>
        <taxon>asterids</taxon>
        <taxon>lamiids</taxon>
        <taxon>Solanales</taxon>
        <taxon>Solanaceae</taxon>
        <taxon>Solanoideae</taxon>
        <taxon>Datureae</taxon>
        <taxon>Datura</taxon>
    </lineage>
</organism>
<reference evidence="1 2" key="1">
    <citation type="journal article" date="2021" name="BMC Genomics">
        <title>Datura genome reveals duplications of psychoactive alkaloid biosynthetic genes and high mutation rate following tissue culture.</title>
        <authorList>
            <person name="Rajewski A."/>
            <person name="Carter-House D."/>
            <person name="Stajich J."/>
            <person name="Litt A."/>
        </authorList>
    </citation>
    <scope>NUCLEOTIDE SEQUENCE [LARGE SCALE GENOMIC DNA]</scope>
    <source>
        <strain evidence="1">AR-01</strain>
    </source>
</reference>
<name>A0ABS8Y385_DATST</name>
<sequence>MDLLEDHTPRDMPTVMGEGASIAAESSAIEMKSYVAKSIAAVLILVHEAIQILDGRIDGIAEQDNERLRAGQSIDFSRVFSQQAQDFGQTLPLYKPALAHCFRHL</sequence>
<protein>
    <submittedName>
        <fullName evidence="1">Uncharacterized protein</fullName>
    </submittedName>
</protein>
<evidence type="ECO:0000313" key="2">
    <source>
        <dbReference type="Proteomes" id="UP000823775"/>
    </source>
</evidence>
<accession>A0ABS8Y385</accession>
<evidence type="ECO:0000313" key="1">
    <source>
        <dbReference type="EMBL" id="MCE5165992.1"/>
    </source>
</evidence>
<proteinExistence type="predicted"/>
<dbReference type="EMBL" id="JACEIK010018402">
    <property type="protein sequence ID" value="MCE5165992.1"/>
    <property type="molecule type" value="Genomic_DNA"/>
</dbReference>
<comment type="caution">
    <text evidence="1">The sequence shown here is derived from an EMBL/GenBank/DDBJ whole genome shotgun (WGS) entry which is preliminary data.</text>
</comment>
<gene>
    <name evidence="1" type="ORF">HAX54_013820</name>
</gene>
<dbReference type="Proteomes" id="UP000823775">
    <property type="component" value="Unassembled WGS sequence"/>
</dbReference>